<dbReference type="Proteomes" id="UP001652628">
    <property type="component" value="Chromosome 3"/>
</dbReference>
<reference evidence="4" key="1">
    <citation type="submission" date="2025-08" db="UniProtKB">
        <authorList>
            <consortium name="RefSeq"/>
        </authorList>
    </citation>
    <scope>IDENTIFICATION</scope>
</reference>
<accession>A0AB39ZNL1</accession>
<feature type="domain" description="DUF4788" evidence="2">
    <location>
        <begin position="12"/>
        <end position="261"/>
    </location>
</feature>
<evidence type="ECO:0000313" key="4">
    <source>
        <dbReference type="RefSeq" id="XP_016939696.4"/>
    </source>
</evidence>
<feature type="domain" description="DUF4776" evidence="1">
    <location>
        <begin position="316"/>
        <end position="488"/>
    </location>
</feature>
<evidence type="ECO:0000313" key="3">
    <source>
        <dbReference type="Proteomes" id="UP001652628"/>
    </source>
</evidence>
<dbReference type="AlphaFoldDB" id="A0AB39ZNL1"/>
<dbReference type="InterPro" id="IPR031949">
    <property type="entry name" value="DUF4776"/>
</dbReference>
<dbReference type="Pfam" id="PF16032">
    <property type="entry name" value="DUF4788"/>
    <property type="match status" value="1"/>
</dbReference>
<gene>
    <name evidence="4" type="primary">LOC108017210</name>
</gene>
<organism evidence="3 4">
    <name type="scientific">Drosophila suzukii</name>
    <name type="common">Spotted-wing drosophila fruit fly</name>
    <dbReference type="NCBI Taxonomy" id="28584"/>
    <lineage>
        <taxon>Eukaryota</taxon>
        <taxon>Metazoa</taxon>
        <taxon>Ecdysozoa</taxon>
        <taxon>Arthropoda</taxon>
        <taxon>Hexapoda</taxon>
        <taxon>Insecta</taxon>
        <taxon>Pterygota</taxon>
        <taxon>Neoptera</taxon>
        <taxon>Endopterygota</taxon>
        <taxon>Diptera</taxon>
        <taxon>Brachycera</taxon>
        <taxon>Muscomorpha</taxon>
        <taxon>Ephydroidea</taxon>
        <taxon>Drosophilidae</taxon>
        <taxon>Drosophila</taxon>
        <taxon>Sophophora</taxon>
    </lineage>
</organism>
<feature type="domain" description="DUF4776" evidence="1">
    <location>
        <begin position="515"/>
        <end position="756"/>
    </location>
</feature>
<dbReference type="RefSeq" id="XP_016939696.4">
    <property type="nucleotide sequence ID" value="XM_017084207.4"/>
</dbReference>
<dbReference type="PANTHER" id="PTHR39079:SF1">
    <property type="entry name" value="GH11706P-RELATED"/>
    <property type="match status" value="1"/>
</dbReference>
<dbReference type="PANTHER" id="PTHR39079">
    <property type="entry name" value="FI08034P-RELATED"/>
    <property type="match status" value="1"/>
</dbReference>
<proteinExistence type="predicted"/>
<keyword evidence="3" id="KW-1185">Reference proteome</keyword>
<dbReference type="GeneID" id="108017210"/>
<dbReference type="InterPro" id="IPR031992">
    <property type="entry name" value="DUF4788"/>
</dbReference>
<evidence type="ECO:0000259" key="1">
    <source>
        <dbReference type="Pfam" id="PF16003"/>
    </source>
</evidence>
<evidence type="ECO:0000259" key="2">
    <source>
        <dbReference type="Pfam" id="PF16032"/>
    </source>
</evidence>
<protein>
    <submittedName>
        <fullName evidence="4">Uncharacterized protein</fullName>
    </submittedName>
</protein>
<sequence length="843" mass="95355">MGENVTFLFDLVVTHLEIFNVQIEDPLKLLVETKVAGKSVKVTSSRLNVNQFVANRELELAVEPSTLRQILEEKGMTMGSVYQGSTLGTATMVFPLEFLDKISSTMNDLLHEETLDLVRRANVVGTISILIRLTLKCEYPPENQPLRKSVSRASRLSLIEPRKTTKSGPESCASQGPTMNPQDVMFLFGDPDPLLKVPSEPCSELPPQEGDERLFLDLERYKSLENRRATFPKDDPCPREKPSFTKLKQLTQEYSNIIDSVAGKVKHMELPTSSVFTELPSEATVATPVRTPRTPDPTPKERCIPVPMRSDLEHGVKPIRFCPVCLCSMSWMPKFAQCPQCYTKALPFLQGHPNESLTADDVMAEQLVRPVAPPGAEDFCEPPCDKVRRRNFIENECPPCRCTCTAGKMCAHCRIRKMCEDIFQGEKPPEPQFRKPEPRSSEDFCLITEHEDDGLPYLSKVFTELKHLYHLHDSKKLSAIKERCEAKSLFTLHGRRSIKELTESLYQGDKFTGGVSHPPKAGHKECLPPTSVVSRRHGWNWTKSCEARKNGWRPGAILRSSGHVMRHFLLRNRDSNICRKVTAEQEDQQLYGHPVLNICKRNGEIFVTLRPLATLGMKQNPITFKIVKSEMAVALRQIKRALKDHGFEKCTCHQSLMMCTCRDVLDKYLLNKALKKECQKRLIEPCPDHLVLTDTSVSDLEFDLDVTPPAGTRNPKRKALRNMVNHGTQTGKKGPSKIAPEYPVRDSPYWRAYDCAAGDRYMGTPFGNNIETVFEDGIYGYRGGGQHGSPVVWRHPKVWGKKAGAPLRIGTTRDAIDPYRFTKTVWKGLPRKIIRKMRAKSKH</sequence>
<name>A0AB39ZNL1_DROSZ</name>
<dbReference type="Pfam" id="PF16003">
    <property type="entry name" value="DUF4776"/>
    <property type="match status" value="2"/>
</dbReference>